<dbReference type="InterPro" id="IPR035681">
    <property type="entry name" value="ComA-like_MBL"/>
</dbReference>
<dbReference type="CDD" id="cd07731">
    <property type="entry name" value="ComA-like_MBL-fold"/>
    <property type="match status" value="1"/>
</dbReference>
<dbReference type="InterPro" id="IPR025405">
    <property type="entry name" value="DUF4131"/>
</dbReference>
<feature type="transmembrane region" description="Helical" evidence="6">
    <location>
        <begin position="299"/>
        <end position="320"/>
    </location>
</feature>
<reference evidence="8" key="1">
    <citation type="journal article" date="2021" name="PeerJ">
        <title>Extensive microbial diversity within the chicken gut microbiome revealed by metagenomics and culture.</title>
        <authorList>
            <person name="Gilroy R."/>
            <person name="Ravi A."/>
            <person name="Getino M."/>
            <person name="Pursley I."/>
            <person name="Horton D.L."/>
            <person name="Alikhan N.F."/>
            <person name="Baker D."/>
            <person name="Gharbi K."/>
            <person name="Hall N."/>
            <person name="Watson M."/>
            <person name="Adriaenssens E.M."/>
            <person name="Foster-Nyarko E."/>
            <person name="Jarju S."/>
            <person name="Secka A."/>
            <person name="Antonio M."/>
            <person name="Oren A."/>
            <person name="Chaudhuri R.R."/>
            <person name="La Ragione R."/>
            <person name="Hildebrand F."/>
            <person name="Pallen M.J."/>
        </authorList>
    </citation>
    <scope>NUCLEOTIDE SEQUENCE</scope>
    <source>
        <strain evidence="8">ChiBcec15-3976</strain>
    </source>
</reference>
<evidence type="ECO:0000256" key="3">
    <source>
        <dbReference type="ARBA" id="ARBA00022692"/>
    </source>
</evidence>
<evidence type="ECO:0000256" key="5">
    <source>
        <dbReference type="ARBA" id="ARBA00023136"/>
    </source>
</evidence>
<dbReference type="GO" id="GO:0005886">
    <property type="term" value="C:plasma membrane"/>
    <property type="evidence" value="ECO:0007669"/>
    <property type="project" value="UniProtKB-SubCell"/>
</dbReference>
<keyword evidence="2" id="KW-1003">Cell membrane</keyword>
<feature type="transmembrane region" description="Helical" evidence="6">
    <location>
        <begin position="233"/>
        <end position="260"/>
    </location>
</feature>
<dbReference type="InterPro" id="IPR004477">
    <property type="entry name" value="ComEC_N"/>
</dbReference>
<evidence type="ECO:0000313" key="9">
    <source>
        <dbReference type="Proteomes" id="UP000823909"/>
    </source>
</evidence>
<evidence type="ECO:0000256" key="1">
    <source>
        <dbReference type="ARBA" id="ARBA00004651"/>
    </source>
</evidence>
<dbReference type="InterPro" id="IPR004797">
    <property type="entry name" value="Competence_ComEC/Rec2"/>
</dbReference>
<dbReference type="Pfam" id="PF00753">
    <property type="entry name" value="Lactamase_B"/>
    <property type="match status" value="1"/>
</dbReference>
<protein>
    <submittedName>
        <fullName evidence="8">DNA internalization-related competence protein ComEC/Rec2</fullName>
    </submittedName>
</protein>
<sequence length="764" mass="83276">MRQRPLCAICVIFLIIQTVRVLFSGVEDLEPSALEKLAVNEDSLSLTGTVYKIEQKEKVTAFYLKDNAVSAAGRDLAESRILVYFSGGKSDNQIKIGNVLHIRGEMQRFDTARNPGNFDQQAYYRRQGIHVLVWAERADVLSKETDRLRQWLYELRQRWDRLLVRHLGRYYGGTMSAILLGEKSGLDREMKTMYQKCGISHILAISGLHMTFLGMGIYRLLRRVGLGFTLSGTAGAVLLILYSLMIGAGASSLRALIMFLVRIGAEMTGRDYDLLTGLAVSAAVLCGGQPLYLTDAGFLLSYGAILGIALFESVFSDFLSCRKIRKDSAREPAPVRWLYAGIRRGLAGLSSSLAVNLMLLGPLLWFYFEIPPYSVLLNLAVIPLMPALMGAGLAGSAAALLWDGAGGGILQISRAVLAGYDLACEWGSGLPFGRIVTGQPEIWQLILYYLAIGAGLGLYIFLKKKNEEKPCRIPGAMLLVFSAAMILLCRSGSRDGPLLRDEIQITVLDVGQGDCIHIRGPSSDILIDGGSSDVSEAGTYRIEPYLLSRGADCLDYVFVTHGDQDHISGIREMLADQTFGVKIRNLVLPPQKYHDGALQELAFAAAGAGTRVLVMNAGEKITDGGLTLECLAPETETVVEAGNEASLVLEAEYGAFRMLLTGDLEGRGEEALTESGRLEPCDVLKAAHHGSENSGSERFLERVRPAVSLISAGRENRYGHPHAETVRRLTEAGSTIWSTQDHGALTVWTDGRRFGIRGKVSAAD</sequence>
<evidence type="ECO:0000259" key="7">
    <source>
        <dbReference type="SMART" id="SM00849"/>
    </source>
</evidence>
<dbReference type="AlphaFoldDB" id="A0A9D2U6P5"/>
<evidence type="ECO:0000256" key="6">
    <source>
        <dbReference type="SAM" id="Phobius"/>
    </source>
</evidence>
<dbReference type="EMBL" id="DWUU01000015">
    <property type="protein sequence ID" value="HJD41732.1"/>
    <property type="molecule type" value="Genomic_DNA"/>
</dbReference>
<accession>A0A9D2U6P5</accession>
<feature type="transmembrane region" description="Helical" evidence="6">
    <location>
        <begin position="202"/>
        <end position="221"/>
    </location>
</feature>
<feature type="transmembrane region" description="Helical" evidence="6">
    <location>
        <begin position="380"/>
        <end position="402"/>
    </location>
</feature>
<reference evidence="8" key="2">
    <citation type="submission" date="2021-04" db="EMBL/GenBank/DDBJ databases">
        <authorList>
            <person name="Gilroy R."/>
        </authorList>
    </citation>
    <scope>NUCLEOTIDE SEQUENCE</scope>
    <source>
        <strain evidence="8">ChiBcec15-3976</strain>
    </source>
</reference>
<dbReference type="Proteomes" id="UP000823909">
    <property type="component" value="Unassembled WGS sequence"/>
</dbReference>
<keyword evidence="3 6" id="KW-0812">Transmembrane</keyword>
<comment type="subcellular location">
    <subcellularLocation>
        <location evidence="1">Cell membrane</location>
        <topology evidence="1">Multi-pass membrane protein</topology>
    </subcellularLocation>
</comment>
<dbReference type="InterPro" id="IPR052159">
    <property type="entry name" value="Competence_DNA_uptake"/>
</dbReference>
<dbReference type="SUPFAM" id="SSF56281">
    <property type="entry name" value="Metallo-hydrolase/oxidoreductase"/>
    <property type="match status" value="1"/>
</dbReference>
<feature type="transmembrane region" description="Helical" evidence="6">
    <location>
        <begin position="442"/>
        <end position="462"/>
    </location>
</feature>
<feature type="domain" description="Metallo-beta-lactamase" evidence="7">
    <location>
        <begin position="512"/>
        <end position="714"/>
    </location>
</feature>
<evidence type="ECO:0000256" key="4">
    <source>
        <dbReference type="ARBA" id="ARBA00022989"/>
    </source>
</evidence>
<dbReference type="NCBIfam" id="TIGR00360">
    <property type="entry name" value="ComEC_N-term"/>
    <property type="match status" value="1"/>
</dbReference>
<evidence type="ECO:0000256" key="2">
    <source>
        <dbReference type="ARBA" id="ARBA00022475"/>
    </source>
</evidence>
<dbReference type="SMART" id="SM00849">
    <property type="entry name" value="Lactamase_B"/>
    <property type="match status" value="1"/>
</dbReference>
<feature type="transmembrane region" description="Helical" evidence="6">
    <location>
        <begin position="272"/>
        <end position="293"/>
    </location>
</feature>
<dbReference type="InterPro" id="IPR036866">
    <property type="entry name" value="RibonucZ/Hydroxyglut_hydro"/>
</dbReference>
<dbReference type="PANTHER" id="PTHR30619:SF1">
    <property type="entry name" value="RECOMBINATION PROTEIN 2"/>
    <property type="match status" value="1"/>
</dbReference>
<dbReference type="Gene3D" id="3.60.15.10">
    <property type="entry name" value="Ribonuclease Z/Hydroxyacylglutathione hydrolase-like"/>
    <property type="match status" value="1"/>
</dbReference>
<keyword evidence="4 6" id="KW-1133">Transmembrane helix</keyword>
<comment type="caution">
    <text evidence="8">The sequence shown here is derived from an EMBL/GenBank/DDBJ whole genome shotgun (WGS) entry which is preliminary data.</text>
</comment>
<evidence type="ECO:0000313" key="8">
    <source>
        <dbReference type="EMBL" id="HJD41732.1"/>
    </source>
</evidence>
<dbReference type="InterPro" id="IPR001279">
    <property type="entry name" value="Metallo-B-lactamas"/>
</dbReference>
<dbReference type="PANTHER" id="PTHR30619">
    <property type="entry name" value="DNA INTERNALIZATION/COMPETENCE PROTEIN COMEC/REC2"/>
    <property type="match status" value="1"/>
</dbReference>
<organism evidence="8 9">
    <name type="scientific">Candidatus Mediterraneibacter quadrami</name>
    <dbReference type="NCBI Taxonomy" id="2838684"/>
    <lineage>
        <taxon>Bacteria</taxon>
        <taxon>Bacillati</taxon>
        <taxon>Bacillota</taxon>
        <taxon>Clostridia</taxon>
        <taxon>Lachnospirales</taxon>
        <taxon>Lachnospiraceae</taxon>
        <taxon>Mediterraneibacter</taxon>
    </lineage>
</organism>
<feature type="transmembrane region" description="Helical" evidence="6">
    <location>
        <begin position="346"/>
        <end position="368"/>
    </location>
</feature>
<dbReference type="Pfam" id="PF03772">
    <property type="entry name" value="Competence"/>
    <property type="match status" value="1"/>
</dbReference>
<gene>
    <name evidence="8" type="ORF">H9910_01800</name>
</gene>
<proteinExistence type="predicted"/>
<name>A0A9D2U6P5_9FIRM</name>
<dbReference type="Pfam" id="PF13567">
    <property type="entry name" value="DUF4131"/>
    <property type="match status" value="1"/>
</dbReference>
<dbReference type="GO" id="GO:0030420">
    <property type="term" value="P:establishment of competence for transformation"/>
    <property type="evidence" value="ECO:0007669"/>
    <property type="project" value="InterPro"/>
</dbReference>
<dbReference type="NCBIfam" id="TIGR00361">
    <property type="entry name" value="ComEC_Rec2"/>
    <property type="match status" value="1"/>
</dbReference>
<keyword evidence="5 6" id="KW-0472">Membrane</keyword>